<keyword evidence="3" id="KW-0809">Transit peptide</keyword>
<dbReference type="PANTHER" id="PTHR13068">
    <property type="entry name" value="CGI-12 PROTEIN-RELATED"/>
    <property type="match status" value="1"/>
</dbReference>
<dbReference type="SMART" id="SM00733">
    <property type="entry name" value="Mterf"/>
    <property type="match status" value="6"/>
</dbReference>
<protein>
    <submittedName>
        <fullName evidence="5">Uncharacterized protein</fullName>
    </submittedName>
</protein>
<gene>
    <name evidence="5" type="ORF">QJS10_CPB19g01890</name>
</gene>
<evidence type="ECO:0000256" key="2">
    <source>
        <dbReference type="ARBA" id="ARBA00022472"/>
    </source>
</evidence>
<reference evidence="5" key="1">
    <citation type="journal article" date="2023" name="Nat. Commun.">
        <title>Diploid and tetraploid genomes of Acorus and the evolution of monocots.</title>
        <authorList>
            <person name="Ma L."/>
            <person name="Liu K.W."/>
            <person name="Li Z."/>
            <person name="Hsiao Y.Y."/>
            <person name="Qi Y."/>
            <person name="Fu T."/>
            <person name="Tang G.D."/>
            <person name="Zhang D."/>
            <person name="Sun W.H."/>
            <person name="Liu D.K."/>
            <person name="Li Y."/>
            <person name="Chen G.Z."/>
            <person name="Liu X.D."/>
            <person name="Liao X.Y."/>
            <person name="Jiang Y.T."/>
            <person name="Yu X."/>
            <person name="Hao Y."/>
            <person name="Huang J."/>
            <person name="Zhao X.W."/>
            <person name="Ke S."/>
            <person name="Chen Y.Y."/>
            <person name="Wu W.L."/>
            <person name="Hsu J.L."/>
            <person name="Lin Y.F."/>
            <person name="Huang M.D."/>
            <person name="Li C.Y."/>
            <person name="Huang L."/>
            <person name="Wang Z.W."/>
            <person name="Zhao X."/>
            <person name="Zhong W.Y."/>
            <person name="Peng D.H."/>
            <person name="Ahmad S."/>
            <person name="Lan S."/>
            <person name="Zhang J.S."/>
            <person name="Tsai W.C."/>
            <person name="Van de Peer Y."/>
            <person name="Liu Z.J."/>
        </authorList>
    </citation>
    <scope>NUCLEOTIDE SEQUENCE</scope>
    <source>
        <strain evidence="5">CP</strain>
    </source>
</reference>
<comment type="similarity">
    <text evidence="1">Belongs to the mTERF family.</text>
</comment>
<evidence type="ECO:0000313" key="6">
    <source>
        <dbReference type="Proteomes" id="UP001180020"/>
    </source>
</evidence>
<dbReference type="AlphaFoldDB" id="A0AAV9CHR2"/>
<dbReference type="InterPro" id="IPR003690">
    <property type="entry name" value="MTERF"/>
</dbReference>
<evidence type="ECO:0000256" key="4">
    <source>
        <dbReference type="SAM" id="MobiDB-lite"/>
    </source>
</evidence>
<dbReference type="Proteomes" id="UP001180020">
    <property type="component" value="Unassembled WGS sequence"/>
</dbReference>
<dbReference type="Gene3D" id="1.25.70.10">
    <property type="entry name" value="Transcription termination factor 3, mitochondrial"/>
    <property type="match status" value="2"/>
</dbReference>
<dbReference type="Pfam" id="PF02536">
    <property type="entry name" value="mTERF"/>
    <property type="match status" value="2"/>
</dbReference>
<evidence type="ECO:0000256" key="3">
    <source>
        <dbReference type="ARBA" id="ARBA00022946"/>
    </source>
</evidence>
<dbReference type="GO" id="GO:0003676">
    <property type="term" value="F:nucleic acid binding"/>
    <property type="evidence" value="ECO:0007669"/>
    <property type="project" value="InterPro"/>
</dbReference>
<keyword evidence="6" id="KW-1185">Reference proteome</keyword>
<name>A0AAV9CHR2_ACOCL</name>
<proteinExistence type="inferred from homology"/>
<keyword evidence="2" id="KW-0805">Transcription regulation</keyword>
<evidence type="ECO:0000313" key="5">
    <source>
        <dbReference type="EMBL" id="KAK1288501.1"/>
    </source>
</evidence>
<dbReference type="GO" id="GO:0006353">
    <property type="term" value="P:DNA-templated transcription termination"/>
    <property type="evidence" value="ECO:0007669"/>
    <property type="project" value="UniProtKB-KW"/>
</dbReference>
<accession>A0AAV9CHR2</accession>
<dbReference type="InterPro" id="IPR038538">
    <property type="entry name" value="MTERF_sf"/>
</dbReference>
<evidence type="ECO:0000256" key="1">
    <source>
        <dbReference type="ARBA" id="ARBA00007692"/>
    </source>
</evidence>
<dbReference type="EMBL" id="JAUJYO010000019">
    <property type="protein sequence ID" value="KAK1288501.1"/>
    <property type="molecule type" value="Genomic_DNA"/>
</dbReference>
<feature type="region of interest" description="Disordered" evidence="4">
    <location>
        <begin position="1"/>
        <end position="55"/>
    </location>
</feature>
<keyword evidence="2" id="KW-0806">Transcription termination</keyword>
<keyword evidence="2" id="KW-0804">Transcription</keyword>
<sequence length="324" mass="35976">MIDLSRPYKTSFPFYPSPSQTTPPGLLRASSLQSLPPPVSLPKKPSKTPKIPSISLPLPDLPTLQEKALYLESVGVDLLPLIDSHPPIVSASISTLRSSVDLLLSLGFSPRDLRRLLGMCPEILTSSESRLTAVLSFLATEAGVSDLRRVINRRPRLLACDVAGRLRPTLYFLRRTIGVADASRCATLLSCGVEEKLVPRIGFFEGIGFGRGDAVVMFRRFPQLFCYGLEGNLRPKWEFFEAEMGRDRRELREFPQFFSFSLQNRIRPRHGTCSEKGVRLPLPLMLRTSDEQFKVRLEACISSSPPLQSSPLWVAGGGLNCGLH</sequence>
<comment type="caution">
    <text evidence="5">The sequence shown here is derived from an EMBL/GenBank/DDBJ whole genome shotgun (WGS) entry which is preliminary data.</text>
</comment>
<organism evidence="5 6">
    <name type="scientific">Acorus calamus</name>
    <name type="common">Sweet flag</name>
    <dbReference type="NCBI Taxonomy" id="4465"/>
    <lineage>
        <taxon>Eukaryota</taxon>
        <taxon>Viridiplantae</taxon>
        <taxon>Streptophyta</taxon>
        <taxon>Embryophyta</taxon>
        <taxon>Tracheophyta</taxon>
        <taxon>Spermatophyta</taxon>
        <taxon>Magnoliopsida</taxon>
        <taxon>Liliopsida</taxon>
        <taxon>Acoraceae</taxon>
        <taxon>Acorus</taxon>
    </lineage>
</organism>
<reference evidence="5" key="2">
    <citation type="submission" date="2023-06" db="EMBL/GenBank/DDBJ databases">
        <authorList>
            <person name="Ma L."/>
            <person name="Liu K.-W."/>
            <person name="Li Z."/>
            <person name="Hsiao Y.-Y."/>
            <person name="Qi Y."/>
            <person name="Fu T."/>
            <person name="Tang G."/>
            <person name="Zhang D."/>
            <person name="Sun W.-H."/>
            <person name="Liu D.-K."/>
            <person name="Li Y."/>
            <person name="Chen G.-Z."/>
            <person name="Liu X.-D."/>
            <person name="Liao X.-Y."/>
            <person name="Jiang Y.-T."/>
            <person name="Yu X."/>
            <person name="Hao Y."/>
            <person name="Huang J."/>
            <person name="Zhao X.-W."/>
            <person name="Ke S."/>
            <person name="Chen Y.-Y."/>
            <person name="Wu W.-L."/>
            <person name="Hsu J.-L."/>
            <person name="Lin Y.-F."/>
            <person name="Huang M.-D."/>
            <person name="Li C.-Y."/>
            <person name="Huang L."/>
            <person name="Wang Z.-W."/>
            <person name="Zhao X."/>
            <person name="Zhong W.-Y."/>
            <person name="Peng D.-H."/>
            <person name="Ahmad S."/>
            <person name="Lan S."/>
            <person name="Zhang J.-S."/>
            <person name="Tsai W.-C."/>
            <person name="Van De Peer Y."/>
            <person name="Liu Z.-J."/>
        </authorList>
    </citation>
    <scope>NUCLEOTIDE SEQUENCE</scope>
    <source>
        <strain evidence="5">CP</strain>
        <tissue evidence="5">Leaves</tissue>
    </source>
</reference>
<dbReference type="PANTHER" id="PTHR13068:SF46">
    <property type="entry name" value="OS03G0360600 PROTEIN"/>
    <property type="match status" value="1"/>
</dbReference>